<reference evidence="1" key="1">
    <citation type="submission" date="2020-04" db="EMBL/GenBank/DDBJ databases">
        <title>Deep metagenomics examines the oral microbiome during advanced dental caries in children, revealing novel taxa and co-occurrences with host molecules.</title>
        <authorList>
            <person name="Baker J.L."/>
            <person name="Morton J.T."/>
            <person name="Dinis M."/>
            <person name="Alvarez R."/>
            <person name="Tran N.C."/>
            <person name="Knight R."/>
            <person name="Edlund A."/>
        </authorList>
    </citation>
    <scope>NUCLEOTIDE SEQUENCE</scope>
    <source>
        <strain evidence="1">JCVI_39_bin.18</strain>
    </source>
</reference>
<dbReference type="Proteomes" id="UP000770330">
    <property type="component" value="Unassembled WGS sequence"/>
</dbReference>
<dbReference type="RefSeq" id="WP_303945653.1">
    <property type="nucleotide sequence ID" value="NZ_JABZXO010000031.1"/>
</dbReference>
<protein>
    <submittedName>
        <fullName evidence="1">Uncharacterized protein</fullName>
    </submittedName>
</protein>
<evidence type="ECO:0000313" key="2">
    <source>
        <dbReference type="Proteomes" id="UP000770330"/>
    </source>
</evidence>
<sequence>MATEPKKIIPWKHPKTGQKRWYLNDLDGVLGRTQKPAKYPMKAWLDKNKEVHHTGDPMTHYGISEYRFEKLVDDYVNNYPGVELLDLDD</sequence>
<name>A0A930L5U4_9MICC</name>
<dbReference type="EMBL" id="JABZXO010000031">
    <property type="protein sequence ID" value="MBF1658048.1"/>
    <property type="molecule type" value="Genomic_DNA"/>
</dbReference>
<evidence type="ECO:0000313" key="1">
    <source>
        <dbReference type="EMBL" id="MBF1658048.1"/>
    </source>
</evidence>
<gene>
    <name evidence="1" type="ORF">HXO61_09010</name>
</gene>
<proteinExistence type="predicted"/>
<dbReference type="AlphaFoldDB" id="A0A930L5U4"/>
<comment type="caution">
    <text evidence="1">The sequence shown here is derived from an EMBL/GenBank/DDBJ whole genome shotgun (WGS) entry which is preliminary data.</text>
</comment>
<accession>A0A930L5U4</accession>
<organism evidence="1 2">
    <name type="scientific">Rothia mucilaginosa</name>
    <dbReference type="NCBI Taxonomy" id="43675"/>
    <lineage>
        <taxon>Bacteria</taxon>
        <taxon>Bacillati</taxon>
        <taxon>Actinomycetota</taxon>
        <taxon>Actinomycetes</taxon>
        <taxon>Micrococcales</taxon>
        <taxon>Micrococcaceae</taxon>
        <taxon>Rothia</taxon>
    </lineage>
</organism>